<dbReference type="InterPro" id="IPR011453">
    <property type="entry name" value="DUF1559"/>
</dbReference>
<keyword evidence="2" id="KW-1133">Transmembrane helix</keyword>
<dbReference type="KEGG" id="knv:Pan216_00050"/>
<keyword evidence="2" id="KW-0472">Membrane</keyword>
<dbReference type="EMBL" id="CP036279">
    <property type="protein sequence ID" value="QDU59178.1"/>
    <property type="molecule type" value="Genomic_DNA"/>
</dbReference>
<dbReference type="InterPro" id="IPR012902">
    <property type="entry name" value="N_methyl_site"/>
</dbReference>
<gene>
    <name evidence="4" type="ORF">Pan216_00050</name>
</gene>
<dbReference type="InterPro" id="IPR045584">
    <property type="entry name" value="Pilin-like"/>
</dbReference>
<dbReference type="SUPFAM" id="SSF54523">
    <property type="entry name" value="Pili subunits"/>
    <property type="match status" value="1"/>
</dbReference>
<keyword evidence="2" id="KW-0812">Transmembrane</keyword>
<dbReference type="NCBIfam" id="TIGR04294">
    <property type="entry name" value="pre_pil_HX9DG"/>
    <property type="match status" value="1"/>
</dbReference>
<protein>
    <recommendedName>
        <fullName evidence="3">DUF1559 domain-containing protein</fullName>
    </recommendedName>
</protein>
<keyword evidence="5" id="KW-1185">Reference proteome</keyword>
<feature type="domain" description="DUF1559" evidence="3">
    <location>
        <begin position="35"/>
        <end position="311"/>
    </location>
</feature>
<proteinExistence type="predicted"/>
<feature type="transmembrane region" description="Helical" evidence="2">
    <location>
        <begin position="12"/>
        <end position="34"/>
    </location>
</feature>
<organism evidence="4 5">
    <name type="scientific">Kolteria novifilia</name>
    <dbReference type="NCBI Taxonomy" id="2527975"/>
    <lineage>
        <taxon>Bacteria</taxon>
        <taxon>Pseudomonadati</taxon>
        <taxon>Planctomycetota</taxon>
        <taxon>Planctomycetia</taxon>
        <taxon>Kolteriales</taxon>
        <taxon>Kolteriaceae</taxon>
        <taxon>Kolteria</taxon>
    </lineage>
</organism>
<dbReference type="Proteomes" id="UP000317093">
    <property type="component" value="Chromosome"/>
</dbReference>
<dbReference type="OrthoDB" id="278829at2"/>
<evidence type="ECO:0000313" key="4">
    <source>
        <dbReference type="EMBL" id="QDU59178.1"/>
    </source>
</evidence>
<evidence type="ECO:0000259" key="3">
    <source>
        <dbReference type="Pfam" id="PF07596"/>
    </source>
</evidence>
<dbReference type="Gene3D" id="3.30.700.10">
    <property type="entry name" value="Glycoprotein, Type 4 Pilin"/>
    <property type="match status" value="1"/>
</dbReference>
<accession>A0A518AWT8</accession>
<name>A0A518AWT8_9BACT</name>
<dbReference type="Pfam" id="PF07963">
    <property type="entry name" value="N_methyl"/>
    <property type="match status" value="1"/>
</dbReference>
<sequence length="366" mass="39853">MIRHRWERHAFTLVELLVVIAIIGALVALLMPAVQRARESARRTHCANNLKNLGQAVAAYVDSNRLFPPLSVDIMGEGKSPKPISWTYRLLPLLDEQAAYDKFQKAIDRGTVLGGWQNGHPEARSYLNRDFSIFRCPSDLRLPANRCEGWTGQLNYKACVGDLVKDNDRVADTRGIFSPNGRTSLADVSDGLSRTLLFAEKVAGNNENREDTVANVVLKVTEAAPQDCMMAWPGIGSWGKNDPRRFPGVRWSDGRPYYSGFNTVVPPNSLSCVSNDSEGWGHFTVSSRHKGGVNVVYADGSVSFITDAVDHGNLSAEGTLEQLHNESPFGVWGSLGTKAGGETANNTSPLLHDPAGPPTAAVTEQP</sequence>
<dbReference type="AlphaFoldDB" id="A0A518AWT8"/>
<feature type="region of interest" description="Disordered" evidence="1">
    <location>
        <begin position="331"/>
        <end position="366"/>
    </location>
</feature>
<evidence type="ECO:0000313" key="5">
    <source>
        <dbReference type="Proteomes" id="UP000317093"/>
    </source>
</evidence>
<evidence type="ECO:0000256" key="1">
    <source>
        <dbReference type="SAM" id="MobiDB-lite"/>
    </source>
</evidence>
<dbReference type="PANTHER" id="PTHR30093:SF2">
    <property type="entry name" value="TYPE II SECRETION SYSTEM PROTEIN H"/>
    <property type="match status" value="1"/>
</dbReference>
<evidence type="ECO:0000256" key="2">
    <source>
        <dbReference type="SAM" id="Phobius"/>
    </source>
</evidence>
<reference evidence="4 5" key="1">
    <citation type="submission" date="2019-02" db="EMBL/GenBank/DDBJ databases">
        <title>Deep-cultivation of Planctomycetes and their phenomic and genomic characterization uncovers novel biology.</title>
        <authorList>
            <person name="Wiegand S."/>
            <person name="Jogler M."/>
            <person name="Boedeker C."/>
            <person name="Pinto D."/>
            <person name="Vollmers J."/>
            <person name="Rivas-Marin E."/>
            <person name="Kohn T."/>
            <person name="Peeters S.H."/>
            <person name="Heuer A."/>
            <person name="Rast P."/>
            <person name="Oberbeckmann S."/>
            <person name="Bunk B."/>
            <person name="Jeske O."/>
            <person name="Meyerdierks A."/>
            <person name="Storesund J.E."/>
            <person name="Kallscheuer N."/>
            <person name="Luecker S."/>
            <person name="Lage O.M."/>
            <person name="Pohl T."/>
            <person name="Merkel B.J."/>
            <person name="Hornburger P."/>
            <person name="Mueller R.-W."/>
            <person name="Bruemmer F."/>
            <person name="Labrenz M."/>
            <person name="Spormann A.M."/>
            <person name="Op den Camp H."/>
            <person name="Overmann J."/>
            <person name="Amann R."/>
            <person name="Jetten M.S.M."/>
            <person name="Mascher T."/>
            <person name="Medema M.H."/>
            <person name="Devos D.P."/>
            <person name="Kaster A.-K."/>
            <person name="Ovreas L."/>
            <person name="Rohde M."/>
            <person name="Galperin M.Y."/>
            <person name="Jogler C."/>
        </authorList>
    </citation>
    <scope>NUCLEOTIDE SEQUENCE [LARGE SCALE GENOMIC DNA]</scope>
    <source>
        <strain evidence="4 5">Pan216</strain>
    </source>
</reference>
<dbReference type="NCBIfam" id="TIGR02532">
    <property type="entry name" value="IV_pilin_GFxxxE"/>
    <property type="match status" value="1"/>
</dbReference>
<dbReference type="Pfam" id="PF07596">
    <property type="entry name" value="SBP_bac_10"/>
    <property type="match status" value="1"/>
</dbReference>
<dbReference type="InterPro" id="IPR027558">
    <property type="entry name" value="Pre_pil_HX9DG_C"/>
</dbReference>
<dbReference type="PANTHER" id="PTHR30093">
    <property type="entry name" value="GENERAL SECRETION PATHWAY PROTEIN G"/>
    <property type="match status" value="1"/>
</dbReference>
<dbReference type="RefSeq" id="WP_145263500.1">
    <property type="nucleotide sequence ID" value="NZ_CP036279.1"/>
</dbReference>